<proteinExistence type="predicted"/>
<dbReference type="InterPro" id="IPR043128">
    <property type="entry name" value="Rev_trsase/Diguanyl_cyclase"/>
</dbReference>
<keyword evidence="1" id="KW-0812">Transmembrane</keyword>
<dbReference type="SUPFAM" id="SSF141868">
    <property type="entry name" value="EAL domain-like"/>
    <property type="match status" value="1"/>
</dbReference>
<evidence type="ECO:0000313" key="3">
    <source>
        <dbReference type="EMBL" id="TYK66066.1"/>
    </source>
</evidence>
<dbReference type="Gene3D" id="3.30.70.270">
    <property type="match status" value="1"/>
</dbReference>
<dbReference type="PROSITE" id="PS50883">
    <property type="entry name" value="EAL"/>
    <property type="match status" value="1"/>
</dbReference>
<dbReference type="SMART" id="SM00052">
    <property type="entry name" value="EAL"/>
    <property type="match status" value="1"/>
</dbReference>
<organism evidence="3 4">
    <name type="scientific">Colwellia echini</name>
    <dbReference type="NCBI Taxonomy" id="1982103"/>
    <lineage>
        <taxon>Bacteria</taxon>
        <taxon>Pseudomonadati</taxon>
        <taxon>Pseudomonadota</taxon>
        <taxon>Gammaproteobacteria</taxon>
        <taxon>Alteromonadales</taxon>
        <taxon>Colwelliaceae</taxon>
        <taxon>Colwellia</taxon>
    </lineage>
</organism>
<dbReference type="CDD" id="cd01948">
    <property type="entry name" value="EAL"/>
    <property type="match status" value="1"/>
</dbReference>
<dbReference type="Gene3D" id="3.20.20.450">
    <property type="entry name" value="EAL domain"/>
    <property type="match status" value="1"/>
</dbReference>
<evidence type="ECO:0000256" key="1">
    <source>
        <dbReference type="SAM" id="Phobius"/>
    </source>
</evidence>
<keyword evidence="4" id="KW-1185">Reference proteome</keyword>
<dbReference type="EMBL" id="PJAI02000006">
    <property type="protein sequence ID" value="TYK66066.1"/>
    <property type="molecule type" value="Genomic_DNA"/>
</dbReference>
<name>A0ABY3MXW9_9GAMM</name>
<dbReference type="InterPro" id="IPR035919">
    <property type="entry name" value="EAL_sf"/>
</dbReference>
<dbReference type="InterPro" id="IPR001633">
    <property type="entry name" value="EAL_dom"/>
</dbReference>
<feature type="domain" description="EAL" evidence="2">
    <location>
        <begin position="267"/>
        <end position="521"/>
    </location>
</feature>
<comment type="caution">
    <text evidence="3">The sequence shown here is derived from an EMBL/GenBank/DDBJ whole genome shotgun (WGS) entry which is preliminary data.</text>
</comment>
<dbReference type="PANTHER" id="PTHR33121:SF79">
    <property type="entry name" value="CYCLIC DI-GMP PHOSPHODIESTERASE PDED-RELATED"/>
    <property type="match status" value="1"/>
</dbReference>
<evidence type="ECO:0000313" key="4">
    <source>
        <dbReference type="Proteomes" id="UP000815846"/>
    </source>
</evidence>
<dbReference type="Proteomes" id="UP000815846">
    <property type="component" value="Unassembled WGS sequence"/>
</dbReference>
<dbReference type="Pfam" id="PF00990">
    <property type="entry name" value="GGDEF"/>
    <property type="match status" value="1"/>
</dbReference>
<feature type="transmembrane region" description="Helical" evidence="1">
    <location>
        <begin position="35"/>
        <end position="58"/>
    </location>
</feature>
<keyword evidence="1" id="KW-1133">Transmembrane helix</keyword>
<dbReference type="PANTHER" id="PTHR33121">
    <property type="entry name" value="CYCLIC DI-GMP PHOSPHODIESTERASE PDEF"/>
    <property type="match status" value="1"/>
</dbReference>
<dbReference type="InterPro" id="IPR000160">
    <property type="entry name" value="GGDEF_dom"/>
</dbReference>
<dbReference type="RefSeq" id="WP_101345485.1">
    <property type="nucleotide sequence ID" value="NZ_PJAI02000006.1"/>
</dbReference>
<protein>
    <submittedName>
        <fullName evidence="3">EAL domain-containing protein</fullName>
    </submittedName>
</protein>
<reference evidence="3 4" key="1">
    <citation type="submission" date="2019-08" db="EMBL/GenBank/DDBJ databases">
        <title>Microbe sample from Colwellia echini.</title>
        <authorList>
            <person name="Christiansen L."/>
            <person name="Pathiraja D."/>
            <person name="Schultz-Johansen M."/>
            <person name="Choi I.-G."/>
            <person name="Stougaard P."/>
        </authorList>
    </citation>
    <scope>NUCLEOTIDE SEQUENCE [LARGE SCALE GENOMIC DNA]</scope>
    <source>
        <strain evidence="3 4">A3</strain>
    </source>
</reference>
<keyword evidence="1" id="KW-0472">Membrane</keyword>
<dbReference type="InterPro" id="IPR050706">
    <property type="entry name" value="Cyclic-di-GMP_PDE-like"/>
</dbReference>
<dbReference type="Pfam" id="PF00563">
    <property type="entry name" value="EAL"/>
    <property type="match status" value="1"/>
</dbReference>
<dbReference type="InterPro" id="IPR029787">
    <property type="entry name" value="Nucleotide_cyclase"/>
</dbReference>
<gene>
    <name evidence="3" type="ORF">CWS31_007300</name>
</gene>
<dbReference type="SUPFAM" id="SSF55073">
    <property type="entry name" value="Nucleotide cyclase"/>
    <property type="match status" value="1"/>
</dbReference>
<sequence length="537" mass="60632">MSRFNAKYLLLFIILIVIIAISALFAQLYSEHLPLDVLAITCYVIVVIVVTFLALLLIPKLFTAESFKGDTENISAEDLFSFTHDPSTNLPTAQQALRAFDSAIKADRGQRYAAIVFKPINFQHVNSLIGYHNSDLLLLQLAYCLQKSVAANKKLLNFAIAPEPIRIARLQSLQFLVFYNLTDNRFDDNSVLNDVCQQIAKSVPEAMSFKSFSLNFELAFGIAISGDNGDHFDEIIAHAGDALINGLKNNKQINYFEQSSIVYNTDLLVRMETLRQDIEDEKLFCYLKPQINITNHHIIGFELKVHWYENEQDKPLGLSEFFELAEHSGGLYPLTKFMLNKALSTIAQLYSIGVYQRISVTLSNESLFEVDLVDYIEQQLAKYGVSGKYLMIEFSEQVMLNAGSRVKVIIDQLKSLEINIAIANFSGSYESLRYVRKMAIHQLKINCQGLTNDSSNRVDKAITNSLVTLARSMKIPLVGTYVDKHQASEAYISMGGELMQGDIIHPGVVPEELEIWLEKWYLQHPESIPPEAKPSIY</sequence>
<evidence type="ECO:0000259" key="2">
    <source>
        <dbReference type="PROSITE" id="PS50883"/>
    </source>
</evidence>
<accession>A0ABY3MXW9</accession>
<feature type="transmembrane region" description="Helical" evidence="1">
    <location>
        <begin position="9"/>
        <end position="29"/>
    </location>
</feature>